<dbReference type="OrthoDB" id="5648883at2"/>
<protein>
    <submittedName>
        <fullName evidence="2">Membrane-fusion protein AcrA</fullName>
    </submittedName>
</protein>
<dbReference type="RefSeq" id="WP_027270404.1">
    <property type="nucleotide sequence ID" value="NZ_CAAAJE010000007.1"/>
</dbReference>
<reference evidence="2 3" key="1">
    <citation type="submission" date="2015-11" db="EMBL/GenBank/DDBJ databases">
        <title>Genomic analysis of 38 Legionella species identifies large and diverse effector repertoires.</title>
        <authorList>
            <person name="Burstein D."/>
            <person name="Amaro F."/>
            <person name="Zusman T."/>
            <person name="Lifshitz Z."/>
            <person name="Cohen O."/>
            <person name="Gilbert J.A."/>
            <person name="Pupko T."/>
            <person name="Shuman H.A."/>
            <person name="Segal G."/>
        </authorList>
    </citation>
    <scope>NUCLEOTIDE SEQUENCE [LARGE SCALE GENOMIC DNA]</scope>
    <source>
        <strain evidence="2 3">Mt.St.Helens-4</strain>
    </source>
</reference>
<dbReference type="STRING" id="28087.Lsai_1738"/>
<dbReference type="Gene3D" id="2.40.50.100">
    <property type="match status" value="1"/>
</dbReference>
<dbReference type="PANTHER" id="PTHR30469:SF33">
    <property type="entry name" value="SLR1207 PROTEIN"/>
    <property type="match status" value="1"/>
</dbReference>
<sequence>MNRYLNQLKSIVVLGICLFLASCGQHQEQKKTTVVLHEYKVEERPIHKALHFTGTVQPLHESTLSSPIEAVVETMNFHYGQIVKKGDVIVTLNSTELQRQFNDTLTEYLKAKDSYTIAKAKFVGTQDLWDSGLLSKNNYLSEKSNVDTSRVTLMQSTRKLTEMLEKLDENRSQNISSLSLADFDRLKNILASNHNLIHLKAPNDGVLLYPPKAGEDKSVRVSVGASVKSGQVIGLIGDLSGISIEIDVPEIDITQVQAGMNATVRGVAFGKYQLQGKLVAVNAQASNNNGLPFFTAVVEVRKLSAEQQKWIKVGMSASIELSVDNGKQLVIPIAAIKREKGQNIVQVKNETGSIEKRIITTGAAQADSVLIETGLKSGDVVVYE</sequence>
<dbReference type="SUPFAM" id="SSF111369">
    <property type="entry name" value="HlyD-like secretion proteins"/>
    <property type="match status" value="1"/>
</dbReference>
<dbReference type="PROSITE" id="PS51257">
    <property type="entry name" value="PROKAR_LIPOPROTEIN"/>
    <property type="match status" value="1"/>
</dbReference>
<dbReference type="Gene3D" id="2.40.30.170">
    <property type="match status" value="1"/>
</dbReference>
<evidence type="ECO:0000313" key="2">
    <source>
        <dbReference type="EMBL" id="KTD57134.1"/>
    </source>
</evidence>
<gene>
    <name evidence="2" type="ORF">Lsai_1738</name>
</gene>
<accession>A0A0W0YKI3</accession>
<dbReference type="PATRIC" id="fig|28087.4.peg.1862"/>
<dbReference type="Pfam" id="PF25967">
    <property type="entry name" value="RND-MFP_C"/>
    <property type="match status" value="1"/>
</dbReference>
<dbReference type="PANTHER" id="PTHR30469">
    <property type="entry name" value="MULTIDRUG RESISTANCE PROTEIN MDTA"/>
    <property type="match status" value="1"/>
</dbReference>
<dbReference type="Proteomes" id="UP000054621">
    <property type="component" value="Unassembled WGS sequence"/>
</dbReference>
<dbReference type="EMBL" id="LNYV01000028">
    <property type="protein sequence ID" value="KTD57134.1"/>
    <property type="molecule type" value="Genomic_DNA"/>
</dbReference>
<dbReference type="AlphaFoldDB" id="A0A0W0YKI3"/>
<evidence type="ECO:0000313" key="3">
    <source>
        <dbReference type="Proteomes" id="UP000054621"/>
    </source>
</evidence>
<name>A0A0W0YKI3_9GAMM</name>
<organism evidence="2 3">
    <name type="scientific">Legionella sainthelensi</name>
    <dbReference type="NCBI Taxonomy" id="28087"/>
    <lineage>
        <taxon>Bacteria</taxon>
        <taxon>Pseudomonadati</taxon>
        <taxon>Pseudomonadota</taxon>
        <taxon>Gammaproteobacteria</taxon>
        <taxon>Legionellales</taxon>
        <taxon>Legionellaceae</taxon>
        <taxon>Legionella</taxon>
    </lineage>
</organism>
<dbReference type="Gene3D" id="2.40.420.20">
    <property type="match status" value="1"/>
</dbReference>
<dbReference type="InterPro" id="IPR058627">
    <property type="entry name" value="MdtA-like_C"/>
</dbReference>
<evidence type="ECO:0000259" key="1">
    <source>
        <dbReference type="Pfam" id="PF25967"/>
    </source>
</evidence>
<dbReference type="Gene3D" id="1.10.287.470">
    <property type="entry name" value="Helix hairpin bin"/>
    <property type="match status" value="1"/>
</dbReference>
<dbReference type="GO" id="GO:1990281">
    <property type="term" value="C:efflux pump complex"/>
    <property type="evidence" value="ECO:0007669"/>
    <property type="project" value="TreeGrafter"/>
</dbReference>
<dbReference type="GO" id="GO:0015562">
    <property type="term" value="F:efflux transmembrane transporter activity"/>
    <property type="evidence" value="ECO:0007669"/>
    <property type="project" value="TreeGrafter"/>
</dbReference>
<feature type="domain" description="Multidrug resistance protein MdtA-like C-terminal permuted SH3" evidence="1">
    <location>
        <begin position="329"/>
        <end position="382"/>
    </location>
</feature>
<proteinExistence type="predicted"/>
<comment type="caution">
    <text evidence="2">The sequence shown here is derived from an EMBL/GenBank/DDBJ whole genome shotgun (WGS) entry which is preliminary data.</text>
</comment>
<dbReference type="eggNOG" id="COG0845">
    <property type="taxonomic scope" value="Bacteria"/>
</dbReference>